<keyword evidence="3" id="KW-1185">Reference proteome</keyword>
<feature type="domain" description="IrrE N-terminal-like" evidence="1">
    <location>
        <begin position="54"/>
        <end position="149"/>
    </location>
</feature>
<organism evidence="2 3">
    <name type="scientific">Blautia aquisgranensis</name>
    <dbReference type="NCBI Taxonomy" id="3133153"/>
    <lineage>
        <taxon>Bacteria</taxon>
        <taxon>Bacillati</taxon>
        <taxon>Bacillota</taxon>
        <taxon>Clostridia</taxon>
        <taxon>Lachnospirales</taxon>
        <taxon>Lachnospiraceae</taxon>
        <taxon>Blautia</taxon>
    </lineage>
</organism>
<dbReference type="EMBL" id="JBBMEJ010000056">
    <property type="protein sequence ID" value="MEQ2372567.1"/>
    <property type="molecule type" value="Genomic_DNA"/>
</dbReference>
<proteinExistence type="predicted"/>
<dbReference type="Gene3D" id="1.10.10.2910">
    <property type="match status" value="1"/>
</dbReference>
<accession>A0ABV1BKU2</accession>
<evidence type="ECO:0000259" key="1">
    <source>
        <dbReference type="Pfam" id="PF06114"/>
    </source>
</evidence>
<evidence type="ECO:0000313" key="3">
    <source>
        <dbReference type="Proteomes" id="UP001473063"/>
    </source>
</evidence>
<dbReference type="InterPro" id="IPR010359">
    <property type="entry name" value="IrrE_HExxH"/>
</dbReference>
<comment type="caution">
    <text evidence="2">The sequence shown here is derived from an EMBL/GenBank/DDBJ whole genome shotgun (WGS) entry which is preliminary data.</text>
</comment>
<name>A0ABV1BKU2_9FIRM</name>
<dbReference type="Pfam" id="PF06114">
    <property type="entry name" value="Peptidase_M78"/>
    <property type="match status" value="1"/>
</dbReference>
<sequence>MRLENEQYEEIKRVAIDTFSLYGIRCIPISAFEMAMKMGIKIVPYSALNEEKRIAAMRESKDGFSIGSSQSQEWIIFYNDSCESYGRINQTIMHEIGHYAMGHIKDGEEEEAEANFFAKYALAPPPLIDNFIENVTPDAIRTTFDLSNQAAKYAYWYYRSWLYNGIGHYTDYEEKMLDLFKAV</sequence>
<evidence type="ECO:0000313" key="2">
    <source>
        <dbReference type="EMBL" id="MEQ2372567.1"/>
    </source>
</evidence>
<protein>
    <submittedName>
        <fullName evidence="2">ImmA/IrrE family metallo-endopeptidase</fullName>
    </submittedName>
</protein>
<dbReference type="RefSeq" id="WP_349057727.1">
    <property type="nucleotide sequence ID" value="NZ_JBBMEJ010000056.1"/>
</dbReference>
<dbReference type="Proteomes" id="UP001473063">
    <property type="component" value="Unassembled WGS sequence"/>
</dbReference>
<reference evidence="2 3" key="1">
    <citation type="submission" date="2024-03" db="EMBL/GenBank/DDBJ databases">
        <title>Human intestinal bacterial collection.</title>
        <authorList>
            <person name="Pauvert C."/>
            <person name="Hitch T.C.A."/>
            <person name="Clavel T."/>
        </authorList>
    </citation>
    <scope>NUCLEOTIDE SEQUENCE [LARGE SCALE GENOMIC DNA]</scope>
    <source>
        <strain evidence="2 3">CLA-JM-H16</strain>
    </source>
</reference>
<gene>
    <name evidence="2" type="ORF">WMO28_16955</name>
</gene>